<dbReference type="AlphaFoldDB" id="A0AA38NWT6"/>
<comment type="caution">
    <text evidence="2">The sequence shown here is derived from an EMBL/GenBank/DDBJ whole genome shotgun (WGS) entry which is preliminary data.</text>
</comment>
<keyword evidence="3" id="KW-1185">Reference proteome</keyword>
<accession>A0AA38NWT6</accession>
<evidence type="ECO:0000313" key="2">
    <source>
        <dbReference type="EMBL" id="KAJ3831981.1"/>
    </source>
</evidence>
<organism evidence="2 3">
    <name type="scientific">Lentinula raphanica</name>
    <dbReference type="NCBI Taxonomy" id="153919"/>
    <lineage>
        <taxon>Eukaryota</taxon>
        <taxon>Fungi</taxon>
        <taxon>Dikarya</taxon>
        <taxon>Basidiomycota</taxon>
        <taxon>Agaricomycotina</taxon>
        <taxon>Agaricomycetes</taxon>
        <taxon>Agaricomycetidae</taxon>
        <taxon>Agaricales</taxon>
        <taxon>Marasmiineae</taxon>
        <taxon>Omphalotaceae</taxon>
        <taxon>Lentinula</taxon>
    </lineage>
</organism>
<gene>
    <name evidence="2" type="ORF">F5878DRAFT_671684</name>
</gene>
<dbReference type="EMBL" id="MU807131">
    <property type="protein sequence ID" value="KAJ3831981.1"/>
    <property type="molecule type" value="Genomic_DNA"/>
</dbReference>
<dbReference type="Proteomes" id="UP001163846">
    <property type="component" value="Unassembled WGS sequence"/>
</dbReference>
<proteinExistence type="predicted"/>
<name>A0AA38NWT6_9AGAR</name>
<feature type="region of interest" description="Disordered" evidence="1">
    <location>
        <begin position="117"/>
        <end position="136"/>
    </location>
</feature>
<reference evidence="2" key="1">
    <citation type="submission" date="2022-08" db="EMBL/GenBank/DDBJ databases">
        <authorList>
            <consortium name="DOE Joint Genome Institute"/>
            <person name="Min B."/>
            <person name="Riley R."/>
            <person name="Sierra-Patev S."/>
            <person name="Naranjo-Ortiz M."/>
            <person name="Looney B."/>
            <person name="Konkel Z."/>
            <person name="Slot J.C."/>
            <person name="Sakamoto Y."/>
            <person name="Steenwyk J.L."/>
            <person name="Rokas A."/>
            <person name="Carro J."/>
            <person name="Camarero S."/>
            <person name="Ferreira P."/>
            <person name="Molpeceres G."/>
            <person name="Ruiz-Duenas F.J."/>
            <person name="Serrano A."/>
            <person name="Henrissat B."/>
            <person name="Drula E."/>
            <person name="Hughes K.W."/>
            <person name="Mata J.L."/>
            <person name="Ishikawa N.K."/>
            <person name="Vargas-Isla R."/>
            <person name="Ushijima S."/>
            <person name="Smith C.A."/>
            <person name="Ahrendt S."/>
            <person name="Andreopoulos W."/>
            <person name="He G."/>
            <person name="Labutti K."/>
            <person name="Lipzen A."/>
            <person name="Ng V."/>
            <person name="Sandor L."/>
            <person name="Barry K."/>
            <person name="Martinez A.T."/>
            <person name="Xiao Y."/>
            <person name="Gibbons J.G."/>
            <person name="Terashima K."/>
            <person name="Hibbett D.S."/>
            <person name="Grigoriev I.V."/>
        </authorList>
    </citation>
    <scope>NUCLEOTIDE SEQUENCE</scope>
    <source>
        <strain evidence="2">TFB9207</strain>
    </source>
</reference>
<protein>
    <submittedName>
        <fullName evidence="2">Uncharacterized protein</fullName>
    </submittedName>
</protein>
<evidence type="ECO:0000313" key="3">
    <source>
        <dbReference type="Proteomes" id="UP001163846"/>
    </source>
</evidence>
<sequence>MIGLFFSVCGNFTDKAPLFPTLLSSPNDYHLSLLVKEKKLFDVFAHPQMLHFISKRLFGMTVAGFYHYRRSTLTGFLKQNSAYLCLPNMRLNTSIFHTVLCSGAILHAACGSPVPPSTQTGHDAALPSHHSSPVGGEPVGLSLSITSSSERLPSYEDFIEPEQLPSYEVAVAGSYTKFAALIDNHIEAGLKFFVPRELSSFIPNVHDRPIQFRYPGQRPLPASVERKTPTMQFVECYFDFELAEVTSGTRRFRGVGVLQLYVYDGIVRFSMSTISLELEGNTEVRKMKIGLVRKEVDWLI</sequence>
<evidence type="ECO:0000256" key="1">
    <source>
        <dbReference type="SAM" id="MobiDB-lite"/>
    </source>
</evidence>